<dbReference type="InterPro" id="IPR007361">
    <property type="entry name" value="DUF427"/>
</dbReference>
<dbReference type="AlphaFoldDB" id="A0A0V9UJP7"/>
<proteinExistence type="predicted"/>
<dbReference type="PANTHER" id="PTHR34310">
    <property type="entry name" value="DUF427 DOMAIN PROTEIN (AFU_ORTHOLOGUE AFUA_3G02220)"/>
    <property type="match status" value="1"/>
</dbReference>
<accession>A0A0V9UJP7</accession>
<dbReference type="PANTHER" id="PTHR34310:SF9">
    <property type="entry name" value="BLR5716 PROTEIN"/>
    <property type="match status" value="1"/>
</dbReference>
<dbReference type="EMBL" id="AZXY01000006">
    <property type="protein sequence ID" value="KSZ58220.1"/>
    <property type="molecule type" value="Genomic_DNA"/>
</dbReference>
<reference evidence="3" key="1">
    <citation type="submission" date="2015-01" db="EMBL/GenBank/DDBJ databases">
        <title>Draft genome sequence of Rhodococcus pyridinivorans strain KG-16, a hydrocarbon-degrading bacterium.</title>
        <authorList>
            <person name="Aggarwal R.K."/>
            <person name="Dawar C."/>
        </authorList>
    </citation>
    <scope>NUCLEOTIDE SEQUENCE [LARGE SCALE GENOMIC DNA]</scope>
    <source>
        <strain evidence="3">KG-16</strain>
    </source>
</reference>
<dbReference type="InterPro" id="IPR038694">
    <property type="entry name" value="DUF427_sf"/>
</dbReference>
<comment type="caution">
    <text evidence="2">The sequence shown here is derived from an EMBL/GenBank/DDBJ whole genome shotgun (WGS) entry which is preliminary data.</text>
</comment>
<dbReference type="Pfam" id="PF04248">
    <property type="entry name" value="NTP_transf_9"/>
    <property type="match status" value="1"/>
</dbReference>
<organism evidence="2 3">
    <name type="scientific">Rhodococcus pyridinivorans KG-16</name>
    <dbReference type="NCBI Taxonomy" id="1441730"/>
    <lineage>
        <taxon>Bacteria</taxon>
        <taxon>Bacillati</taxon>
        <taxon>Actinomycetota</taxon>
        <taxon>Actinomycetes</taxon>
        <taxon>Mycobacteriales</taxon>
        <taxon>Nocardiaceae</taxon>
        <taxon>Rhodococcus</taxon>
    </lineage>
</organism>
<dbReference type="Gene3D" id="2.170.150.40">
    <property type="entry name" value="Domain of unknown function (DUF427)"/>
    <property type="match status" value="2"/>
</dbReference>
<name>A0A0V9UJP7_9NOCA</name>
<dbReference type="PATRIC" id="fig|1441730.3.peg.2833"/>
<gene>
    <name evidence="2" type="ORF">Z045_13630</name>
</gene>
<dbReference type="Proteomes" id="UP000053060">
    <property type="component" value="Unassembled WGS sequence"/>
</dbReference>
<dbReference type="RefSeq" id="WP_060652342.1">
    <property type="nucleotide sequence ID" value="NZ_AZXY01000006.1"/>
</dbReference>
<evidence type="ECO:0000259" key="1">
    <source>
        <dbReference type="Pfam" id="PF04248"/>
    </source>
</evidence>
<sequence>MAARKTAVLRRPSETDDYLYEPVDRRIRGEWFGRTVVDSTRAVLVWAPGKPVPFYAFPREDVRLDLIAASLSPSRSRQDVWQWYDIVVRDHRAYSPVCQLDVDGLDDRLVFQWFRWGETGPGEDLDEGERWFEEETEVFTHPRDPYHRVDALRSSRHVRVSIGDVVVAETRNPVLVFETGLPTRYYLPPEDVDFSVLEESEWRTSCPYKGVARYWSFSGTPPAENVAWSYPEPFPGMEYIEGYVCFYDDAAEITVEE</sequence>
<feature type="domain" description="DUF427" evidence="1">
    <location>
        <begin position="158"/>
        <end position="248"/>
    </location>
</feature>
<evidence type="ECO:0000313" key="2">
    <source>
        <dbReference type="EMBL" id="KSZ58220.1"/>
    </source>
</evidence>
<reference evidence="2 3" key="2">
    <citation type="journal article" date="2016" name="Genome Announc.">
        <title>Draft Genome Sequence of a Versatile Hydrocarbon-Degrading Bacterium, Rhodococcus pyridinivorans Strain KG-16, Collected from Oil Fields in India.</title>
        <authorList>
            <person name="Aggarwal R.K."/>
            <person name="Dawar C."/>
            <person name="Phanindranath R."/>
            <person name="Mutnuri L."/>
            <person name="Dayal A.M."/>
        </authorList>
    </citation>
    <scope>NUCLEOTIDE SEQUENCE [LARGE SCALE GENOMIC DNA]</scope>
    <source>
        <strain evidence="2 3">KG-16</strain>
    </source>
</reference>
<protein>
    <recommendedName>
        <fullName evidence="1">DUF427 domain-containing protein</fullName>
    </recommendedName>
</protein>
<evidence type="ECO:0000313" key="3">
    <source>
        <dbReference type="Proteomes" id="UP000053060"/>
    </source>
</evidence>